<proteinExistence type="predicted"/>
<gene>
    <name evidence="3" type="ORF">C1SCF055_LOCUS28957</name>
</gene>
<evidence type="ECO:0000313" key="6">
    <source>
        <dbReference type="Proteomes" id="UP001152797"/>
    </source>
</evidence>
<feature type="signal peptide" evidence="2">
    <location>
        <begin position="1"/>
        <end position="30"/>
    </location>
</feature>
<protein>
    <submittedName>
        <fullName evidence="5">Iron-binding zinc finger CDGSH type domain-containing protein</fullName>
    </submittedName>
</protein>
<feature type="region of interest" description="Disordered" evidence="1">
    <location>
        <begin position="230"/>
        <end position="252"/>
    </location>
</feature>
<comment type="caution">
    <text evidence="3">The sequence shown here is derived from an EMBL/GenBank/DDBJ whole genome shotgun (WGS) entry which is preliminary data.</text>
</comment>
<evidence type="ECO:0000313" key="5">
    <source>
        <dbReference type="EMBL" id="CAL4790372.1"/>
    </source>
</evidence>
<feature type="region of interest" description="Disordered" evidence="1">
    <location>
        <begin position="460"/>
        <end position="520"/>
    </location>
</feature>
<reference evidence="3" key="1">
    <citation type="submission" date="2022-10" db="EMBL/GenBank/DDBJ databases">
        <authorList>
            <person name="Chen Y."/>
            <person name="Dougan E. K."/>
            <person name="Chan C."/>
            <person name="Rhodes N."/>
            <person name="Thang M."/>
        </authorList>
    </citation>
    <scope>NUCLEOTIDE SEQUENCE</scope>
</reference>
<dbReference type="EMBL" id="CAMXCT010003212">
    <property type="protein sequence ID" value="CAI4003060.1"/>
    <property type="molecule type" value="Genomic_DNA"/>
</dbReference>
<keyword evidence="2" id="KW-0732">Signal</keyword>
<evidence type="ECO:0000256" key="2">
    <source>
        <dbReference type="SAM" id="SignalP"/>
    </source>
</evidence>
<dbReference type="EMBL" id="CAMXCT020003212">
    <property type="protein sequence ID" value="CAL1156435.1"/>
    <property type="molecule type" value="Genomic_DNA"/>
</dbReference>
<evidence type="ECO:0000313" key="3">
    <source>
        <dbReference type="EMBL" id="CAI4003060.1"/>
    </source>
</evidence>
<dbReference type="Proteomes" id="UP001152797">
    <property type="component" value="Unassembled WGS sequence"/>
</dbReference>
<feature type="chain" id="PRO_5043271009" evidence="2">
    <location>
        <begin position="31"/>
        <end position="631"/>
    </location>
</feature>
<feature type="compositionally biased region" description="Basic and acidic residues" evidence="1">
    <location>
        <begin position="496"/>
        <end position="520"/>
    </location>
</feature>
<keyword evidence="6" id="KW-1185">Reference proteome</keyword>
<feature type="compositionally biased region" description="Basic residues" evidence="1">
    <location>
        <begin position="463"/>
        <end position="494"/>
    </location>
</feature>
<name>A0A9P1D4Z7_9DINO</name>
<accession>A0A9P1D4Z7</accession>
<dbReference type="EMBL" id="CAMXCT030003212">
    <property type="protein sequence ID" value="CAL4790372.1"/>
    <property type="molecule type" value="Genomic_DNA"/>
</dbReference>
<evidence type="ECO:0000256" key="1">
    <source>
        <dbReference type="SAM" id="MobiDB-lite"/>
    </source>
</evidence>
<reference evidence="4" key="2">
    <citation type="submission" date="2024-04" db="EMBL/GenBank/DDBJ databases">
        <authorList>
            <person name="Chen Y."/>
            <person name="Shah S."/>
            <person name="Dougan E. K."/>
            <person name="Thang M."/>
            <person name="Chan C."/>
        </authorList>
    </citation>
    <scope>NUCLEOTIDE SEQUENCE [LARGE SCALE GENOMIC DNA]</scope>
</reference>
<dbReference type="AlphaFoldDB" id="A0A9P1D4Z7"/>
<sequence length="631" mass="70240">MLHPGLDMHQRCELALTGFLLWDLWSLVASRREQKCGLKKGSCQLASQTRNNLQSIALTAAAMCLQKRPTWTPFQRSMSEVAIEQYFGRIRASSQSGDVHCRSYWSAAAGIARAELAKKKHLSFKHGPVPSAPVVEALSQSEFQKCARKAWTASMQLVASTSEMQVSVLESLYSLEASSDDFGSSLLPEEEDEDMQRVECARASENELNFDRNGMHAILTEIQQTAADEFEEVDEEGEPTAPKAADSDAQLPDGGQLIALTEAGRAEDSEPIDANVDPIKTLTEVLSDGQMWPRLWRLTFFLRCGSQGIDSQYLKNAEVVRRRSRKLNWQQTLEHNLKQLRAKDNETMQGVKGTGNIVVAYTGEKDPLLVCLVMTLWPKMQKPKPCAASVPLTNIKCFRAVVLEQTDEGLKPTTTLSMLDGINVLAILDSEGSDLNRGNLVISQESQELLSKLKAGEFEKPTLPKRKRRCPTTKAARKRVAKKVKQMHAKKNNKNSKTDQEPKAQDKKRSRTEVALEHAESITSADLRKNSAGRTAISNVMARCRELDCLKFEKPVFHSMTNLCTLPGLDHMTFKVFSTKAGKYFECKYAFSARSPADYGFGCLWHPLASFCDAILVGEITVAVCCRHGCR</sequence>
<evidence type="ECO:0000313" key="4">
    <source>
        <dbReference type="EMBL" id="CAL1156435.1"/>
    </source>
</evidence>
<organism evidence="3">
    <name type="scientific">Cladocopium goreaui</name>
    <dbReference type="NCBI Taxonomy" id="2562237"/>
    <lineage>
        <taxon>Eukaryota</taxon>
        <taxon>Sar</taxon>
        <taxon>Alveolata</taxon>
        <taxon>Dinophyceae</taxon>
        <taxon>Suessiales</taxon>
        <taxon>Symbiodiniaceae</taxon>
        <taxon>Cladocopium</taxon>
    </lineage>
</organism>